<evidence type="ECO:0000313" key="6">
    <source>
        <dbReference type="Proteomes" id="UP000315201"/>
    </source>
</evidence>
<sequence length="235" mass="26142">MNILQVNNLTKVYKTNKDKNRGIFGVSFEVKQGSFHAFIGENGAGKTTTIKSIIGSFTDYQGEILINGINVLKPEAKSKLGYVPENAIFPKELTVWEYLYSLALLSGVNKAQAKNKIETFLEKFEITNLKNAKPSNFSSGQKKKVLLIQALLNDPEIIILDEPAANLDPTARYELFSLLNELHAEGKTILISSHVLSEIDKYVDSFTLIHNGSIILSGDKTQSLESIFYEKIIKA</sequence>
<dbReference type="AlphaFoldDB" id="A0A4Y6I6I4"/>
<dbReference type="InterPro" id="IPR017871">
    <property type="entry name" value="ABC_transporter-like_CS"/>
</dbReference>
<dbReference type="EMBL" id="CP041147">
    <property type="protein sequence ID" value="QDF64809.1"/>
    <property type="molecule type" value="Genomic_DNA"/>
</dbReference>
<reference evidence="5 6" key="1">
    <citation type="submission" date="2019-06" db="EMBL/GenBank/DDBJ databases">
        <title>Mycoplasma nasistruthionis sp. nov. str Ms03.</title>
        <authorList>
            <person name="Botes A."/>
        </authorList>
    </citation>
    <scope>NUCLEOTIDE SEQUENCE [LARGE SCALE GENOMIC DNA]</scope>
    <source>
        <strain evidence="5 6">Ms03</strain>
    </source>
</reference>
<dbReference type="InterPro" id="IPR003593">
    <property type="entry name" value="AAA+_ATPase"/>
</dbReference>
<dbReference type="InterPro" id="IPR051782">
    <property type="entry name" value="ABC_Transporter_VariousFunc"/>
</dbReference>
<feature type="domain" description="ABC transporter" evidence="4">
    <location>
        <begin position="4"/>
        <end position="235"/>
    </location>
</feature>
<dbReference type="PROSITE" id="PS50893">
    <property type="entry name" value="ABC_TRANSPORTER_2"/>
    <property type="match status" value="1"/>
</dbReference>
<proteinExistence type="predicted"/>
<dbReference type="Gene3D" id="3.40.50.300">
    <property type="entry name" value="P-loop containing nucleotide triphosphate hydrolases"/>
    <property type="match status" value="1"/>
</dbReference>
<organism evidence="5 6">
    <name type="scientific">Mycoplasma nasistruthionis</name>
    <dbReference type="NCBI Taxonomy" id="353852"/>
    <lineage>
        <taxon>Bacteria</taxon>
        <taxon>Bacillati</taxon>
        <taxon>Mycoplasmatota</taxon>
        <taxon>Mollicutes</taxon>
        <taxon>Mycoplasmataceae</taxon>
        <taxon>Mycoplasma</taxon>
    </lineage>
</organism>
<dbReference type="GO" id="GO:0016887">
    <property type="term" value="F:ATP hydrolysis activity"/>
    <property type="evidence" value="ECO:0007669"/>
    <property type="project" value="InterPro"/>
</dbReference>
<keyword evidence="2" id="KW-0547">Nucleotide-binding</keyword>
<protein>
    <submittedName>
        <fullName evidence="5">ABC transporter ATP-binding protein</fullName>
    </submittedName>
</protein>
<keyword evidence="6" id="KW-1185">Reference proteome</keyword>
<dbReference type="InterPro" id="IPR027417">
    <property type="entry name" value="P-loop_NTPase"/>
</dbReference>
<evidence type="ECO:0000256" key="3">
    <source>
        <dbReference type="ARBA" id="ARBA00022840"/>
    </source>
</evidence>
<dbReference type="SMART" id="SM00382">
    <property type="entry name" value="AAA"/>
    <property type="match status" value="1"/>
</dbReference>
<dbReference type="GO" id="GO:0005524">
    <property type="term" value="F:ATP binding"/>
    <property type="evidence" value="ECO:0007669"/>
    <property type="project" value="UniProtKB-KW"/>
</dbReference>
<evidence type="ECO:0000259" key="4">
    <source>
        <dbReference type="PROSITE" id="PS50893"/>
    </source>
</evidence>
<dbReference type="SUPFAM" id="SSF52540">
    <property type="entry name" value="P-loop containing nucleoside triphosphate hydrolases"/>
    <property type="match status" value="1"/>
</dbReference>
<dbReference type="CDD" id="cd03230">
    <property type="entry name" value="ABC_DR_subfamily_A"/>
    <property type="match status" value="1"/>
</dbReference>
<dbReference type="InterPro" id="IPR003439">
    <property type="entry name" value="ABC_transporter-like_ATP-bd"/>
</dbReference>
<name>A0A4Y6I6I4_9MOLU</name>
<evidence type="ECO:0000256" key="2">
    <source>
        <dbReference type="ARBA" id="ARBA00022741"/>
    </source>
</evidence>
<dbReference type="Proteomes" id="UP000315201">
    <property type="component" value="Chromosome"/>
</dbReference>
<evidence type="ECO:0000256" key="1">
    <source>
        <dbReference type="ARBA" id="ARBA00022448"/>
    </source>
</evidence>
<dbReference type="Pfam" id="PF00005">
    <property type="entry name" value="ABC_tran"/>
    <property type="match status" value="1"/>
</dbReference>
<dbReference type="PANTHER" id="PTHR42939">
    <property type="entry name" value="ABC TRANSPORTER ATP-BINDING PROTEIN ALBC-RELATED"/>
    <property type="match status" value="1"/>
</dbReference>
<dbReference type="RefSeq" id="WP_208664868.1">
    <property type="nucleotide sequence ID" value="NZ_CP041147.1"/>
</dbReference>
<evidence type="ECO:0000313" key="5">
    <source>
        <dbReference type="EMBL" id="QDF64809.1"/>
    </source>
</evidence>
<dbReference type="PANTHER" id="PTHR42939:SF1">
    <property type="entry name" value="ABC TRANSPORTER ATP-BINDING PROTEIN ALBC-RELATED"/>
    <property type="match status" value="1"/>
</dbReference>
<keyword evidence="1" id="KW-0813">Transport</keyword>
<accession>A0A4Y6I6I4</accession>
<keyword evidence="3 5" id="KW-0067">ATP-binding</keyword>
<gene>
    <name evidence="5" type="ORF">FIV53_00570</name>
</gene>
<dbReference type="PROSITE" id="PS00211">
    <property type="entry name" value="ABC_TRANSPORTER_1"/>
    <property type="match status" value="1"/>
</dbReference>